<dbReference type="NCBIfam" id="TIGR01742">
    <property type="entry name" value="SA_tandem_lipo"/>
    <property type="match status" value="1"/>
</dbReference>
<name>A0ABM7FTH5_9STAP</name>
<keyword evidence="3" id="KW-0449">Lipoprotein</keyword>
<protein>
    <submittedName>
        <fullName evidence="3">Tandem lipoprotein</fullName>
    </submittedName>
</protein>
<evidence type="ECO:0000313" key="3">
    <source>
        <dbReference type="EMBL" id="BBD91375.1"/>
    </source>
</evidence>
<dbReference type="GeneID" id="58050045"/>
<gene>
    <name evidence="3" type="ORF">JMUB590_0265</name>
</gene>
<keyword evidence="2" id="KW-0812">Transmembrane</keyword>
<proteinExistence type="inferred from homology"/>
<dbReference type="RefSeq" id="WP_002444630.1">
    <property type="nucleotide sequence ID" value="NZ_AP018586.1"/>
</dbReference>
<sequence length="256" mass="30028">MSKKWLLVIFVPLAIILLIAGAWYGLKLNKEKEVKDSFAKTLDMYPIKNLEDLYDKEGYRDENFDKNDKGTWVLYSEMAIKKDGGDLVVEGMVLNINRNNRETKGYYFKNYYNSDIDKYENGKKMNKYPVKMKDNHFYLTKNIKDKKLENKIKNFKFFSQYANFKNLDKYKNGNVSYNPEVPSYSAEYQLNNNDINVKQLREKYDIYTNKAPKLTMSGDSSLNGDSAGSKELEYIFVRNKKNIVKFSDSIDYKPSS</sequence>
<comment type="similarity">
    <text evidence="1">Belongs to the staphylococcal tandem lipoprotein family.</text>
</comment>
<dbReference type="InterPro" id="IPR038641">
    <property type="entry name" value="Csa_sf"/>
</dbReference>
<dbReference type="Gene3D" id="2.50.20.40">
    <property type="match status" value="1"/>
</dbReference>
<keyword evidence="4" id="KW-1185">Reference proteome</keyword>
<dbReference type="Proteomes" id="UP000274772">
    <property type="component" value="Chromosome"/>
</dbReference>
<keyword evidence="2" id="KW-1133">Transmembrane helix</keyword>
<dbReference type="InterPro" id="IPR007595">
    <property type="entry name" value="Csa"/>
</dbReference>
<organism evidence="3 4">
    <name type="scientific">Staphylococcus caprae</name>
    <dbReference type="NCBI Taxonomy" id="29380"/>
    <lineage>
        <taxon>Bacteria</taxon>
        <taxon>Bacillati</taxon>
        <taxon>Bacillota</taxon>
        <taxon>Bacilli</taxon>
        <taxon>Bacillales</taxon>
        <taxon>Staphylococcaceae</taxon>
        <taxon>Staphylococcus</taxon>
    </lineage>
</organism>
<dbReference type="EMBL" id="AP018586">
    <property type="protein sequence ID" value="BBD91375.1"/>
    <property type="molecule type" value="Genomic_DNA"/>
</dbReference>
<feature type="transmembrane region" description="Helical" evidence="2">
    <location>
        <begin position="6"/>
        <end position="26"/>
    </location>
</feature>
<keyword evidence="2" id="KW-0472">Membrane</keyword>
<dbReference type="Pfam" id="PF04507">
    <property type="entry name" value="DUF576"/>
    <property type="match status" value="1"/>
</dbReference>
<evidence type="ECO:0000313" key="4">
    <source>
        <dbReference type="Proteomes" id="UP000274772"/>
    </source>
</evidence>
<accession>A0ABM7FTH5</accession>
<reference evidence="3 4" key="1">
    <citation type="submission" date="2018-05" db="EMBL/GenBank/DDBJ databases">
        <title>Complete genome sequencing of three human clinical isolates of Staphylococcus caprae reveals virulence factors similar to those of S. epidermidis and S. capitis.</title>
        <authorList>
            <person name="Watanabe S."/>
            <person name="Cui L."/>
        </authorList>
    </citation>
    <scope>NUCLEOTIDE SEQUENCE [LARGE SCALE GENOMIC DNA]</scope>
    <source>
        <strain evidence="3 4">JMUB590</strain>
    </source>
</reference>
<evidence type="ECO:0000256" key="1">
    <source>
        <dbReference type="ARBA" id="ARBA00009715"/>
    </source>
</evidence>
<evidence type="ECO:0000256" key="2">
    <source>
        <dbReference type="SAM" id="Phobius"/>
    </source>
</evidence>